<protein>
    <submittedName>
        <fullName evidence="1">Phage late control D family protein</fullName>
    </submittedName>
</protein>
<dbReference type="InterPro" id="IPR023399">
    <property type="entry name" value="Baseplate-like_2-layer_sand"/>
</dbReference>
<dbReference type="Gene3D" id="3.30.1920.10">
    <property type="entry name" value="Baseplate protein-like domains - 2 layer sandwich fold"/>
    <property type="match status" value="1"/>
</dbReference>
<name>A0ABV7RL95_9GAMM</name>
<dbReference type="RefSeq" id="WP_386756674.1">
    <property type="nucleotide sequence ID" value="NZ_JBHRXK010000001.1"/>
</dbReference>
<dbReference type="Gene3D" id="2.30.300.10">
    <property type="entry name" value="Baseplate protein-like domain - beta roll fold"/>
    <property type="match status" value="1"/>
</dbReference>
<dbReference type="EMBL" id="JBHRXK010000001">
    <property type="protein sequence ID" value="MFC3549442.1"/>
    <property type="molecule type" value="Genomic_DNA"/>
</dbReference>
<dbReference type="PANTHER" id="PTHR35862:SF3">
    <property type="entry name" value="FELS-2 PROPHAGE PROTEIN"/>
    <property type="match status" value="1"/>
</dbReference>
<dbReference type="InterPro" id="IPR052726">
    <property type="entry name" value="Phage_Baseplate_Hub"/>
</dbReference>
<comment type="caution">
    <text evidence="1">The sequence shown here is derived from an EMBL/GenBank/DDBJ whole genome shotgun (WGS) entry which is preliminary data.</text>
</comment>
<dbReference type="PANTHER" id="PTHR35862">
    <property type="entry name" value="FELS-2 PROPHAGE PROTEIN"/>
    <property type="match status" value="1"/>
</dbReference>
<proteinExistence type="predicted"/>
<dbReference type="SUPFAM" id="SSF69279">
    <property type="entry name" value="Phage tail proteins"/>
    <property type="match status" value="1"/>
</dbReference>
<evidence type="ECO:0000313" key="1">
    <source>
        <dbReference type="EMBL" id="MFC3549442.1"/>
    </source>
</evidence>
<evidence type="ECO:0000313" key="2">
    <source>
        <dbReference type="Proteomes" id="UP001595740"/>
    </source>
</evidence>
<accession>A0ABV7RL95</accession>
<dbReference type="Gene3D" id="3.55.50.10">
    <property type="entry name" value="Baseplate protein-like domains"/>
    <property type="match status" value="1"/>
</dbReference>
<gene>
    <name evidence="1" type="ORF">ACFOLC_00260</name>
</gene>
<sequence length="335" mass="36525">MSTAAPYAIPAWLVVLDGKDLTDRIKPRLLDLTLTEARGGEADQLDLRIHDHDGRMALPKRGVELSVEIGWADAGRVKKGTFRVDEVEHSGAPDVITIRARSADLTHPLRTRRERSWHQVTLGDVVRNLAGEHGLQARIAPALASVTIAHLDQTGESDVNLLSRLGQRYDAVATVKAGSLLFMPIGSGTTANGTPLPAALITRRDGDSHRYSLADRDTYSGVRAYWNNKPGANRKSVLVGDSGNAKRLRETYNSEVEAKEHAKAAWQRIQRGAATMAYTLALGRADLYPEQKLRLRDFKPEIDDTAWLIAKATHNITGSGGFTTQLELETDAGGG</sequence>
<dbReference type="Pfam" id="PF05954">
    <property type="entry name" value="Phage_GPD"/>
    <property type="match status" value="1"/>
</dbReference>
<organism evidence="1 2">
    <name type="scientific">Lysobacter cavernae</name>
    <dbReference type="NCBI Taxonomy" id="1685901"/>
    <lineage>
        <taxon>Bacteria</taxon>
        <taxon>Pseudomonadati</taxon>
        <taxon>Pseudomonadota</taxon>
        <taxon>Gammaproteobacteria</taxon>
        <taxon>Lysobacterales</taxon>
        <taxon>Lysobacteraceae</taxon>
        <taxon>Lysobacter</taxon>
    </lineage>
</organism>
<keyword evidence="2" id="KW-1185">Reference proteome</keyword>
<reference evidence="2" key="1">
    <citation type="journal article" date="2019" name="Int. J. Syst. Evol. Microbiol.">
        <title>The Global Catalogue of Microorganisms (GCM) 10K type strain sequencing project: providing services to taxonomists for standard genome sequencing and annotation.</title>
        <authorList>
            <consortium name="The Broad Institute Genomics Platform"/>
            <consortium name="The Broad Institute Genome Sequencing Center for Infectious Disease"/>
            <person name="Wu L."/>
            <person name="Ma J."/>
        </authorList>
    </citation>
    <scope>NUCLEOTIDE SEQUENCE [LARGE SCALE GENOMIC DNA]</scope>
    <source>
        <strain evidence="2">KCTC 42875</strain>
    </source>
</reference>
<dbReference type="Proteomes" id="UP001595740">
    <property type="component" value="Unassembled WGS sequence"/>
</dbReference>